<name>A0A3N7HKP2_9BURK</name>
<evidence type="ECO:0000313" key="7">
    <source>
        <dbReference type="Proteomes" id="UP000267464"/>
    </source>
</evidence>
<dbReference type="PANTHER" id="PTHR30055:SF234">
    <property type="entry name" value="HTH-TYPE TRANSCRIPTIONAL REGULATOR BETI"/>
    <property type="match status" value="1"/>
</dbReference>
<dbReference type="AlphaFoldDB" id="A0A3N7HKP2"/>
<organism evidence="6 7">
    <name type="scientific">Piscinibacter terrae</name>
    <dbReference type="NCBI Taxonomy" id="2496871"/>
    <lineage>
        <taxon>Bacteria</taxon>
        <taxon>Pseudomonadati</taxon>
        <taxon>Pseudomonadota</taxon>
        <taxon>Betaproteobacteria</taxon>
        <taxon>Burkholderiales</taxon>
        <taxon>Sphaerotilaceae</taxon>
        <taxon>Piscinibacter</taxon>
    </lineage>
</organism>
<keyword evidence="7" id="KW-1185">Reference proteome</keyword>
<accession>A0A3N7HKP2</accession>
<protein>
    <submittedName>
        <fullName evidence="6">TetR/AcrR family transcriptional regulator</fullName>
    </submittedName>
</protein>
<dbReference type="GO" id="GO:0003700">
    <property type="term" value="F:DNA-binding transcription factor activity"/>
    <property type="evidence" value="ECO:0007669"/>
    <property type="project" value="TreeGrafter"/>
</dbReference>
<dbReference type="Gene3D" id="1.10.357.10">
    <property type="entry name" value="Tetracycline Repressor, domain 2"/>
    <property type="match status" value="1"/>
</dbReference>
<dbReference type="PANTHER" id="PTHR30055">
    <property type="entry name" value="HTH-TYPE TRANSCRIPTIONAL REGULATOR RUTR"/>
    <property type="match status" value="1"/>
</dbReference>
<dbReference type="PRINTS" id="PR00455">
    <property type="entry name" value="HTHTETR"/>
</dbReference>
<evidence type="ECO:0000256" key="4">
    <source>
        <dbReference type="PROSITE-ProRule" id="PRU00335"/>
    </source>
</evidence>
<keyword evidence="3" id="KW-0804">Transcription</keyword>
<dbReference type="SUPFAM" id="SSF46689">
    <property type="entry name" value="Homeodomain-like"/>
    <property type="match status" value="1"/>
</dbReference>
<evidence type="ECO:0000256" key="1">
    <source>
        <dbReference type="ARBA" id="ARBA00023015"/>
    </source>
</evidence>
<evidence type="ECO:0000256" key="3">
    <source>
        <dbReference type="ARBA" id="ARBA00023163"/>
    </source>
</evidence>
<keyword evidence="2 4" id="KW-0238">DNA-binding</keyword>
<feature type="DNA-binding region" description="H-T-H motif" evidence="4">
    <location>
        <begin position="59"/>
        <end position="78"/>
    </location>
</feature>
<dbReference type="EMBL" id="QUSW01000006">
    <property type="protein sequence ID" value="RQP22657.1"/>
    <property type="molecule type" value="Genomic_DNA"/>
</dbReference>
<dbReference type="Pfam" id="PF00440">
    <property type="entry name" value="TetR_N"/>
    <property type="match status" value="1"/>
</dbReference>
<keyword evidence="1" id="KW-0805">Transcription regulation</keyword>
<dbReference type="InterPro" id="IPR009057">
    <property type="entry name" value="Homeodomain-like_sf"/>
</dbReference>
<dbReference type="InterPro" id="IPR050109">
    <property type="entry name" value="HTH-type_TetR-like_transc_reg"/>
</dbReference>
<proteinExistence type="predicted"/>
<feature type="domain" description="HTH tetR-type" evidence="5">
    <location>
        <begin position="37"/>
        <end position="96"/>
    </location>
</feature>
<reference evidence="6 7" key="1">
    <citation type="submission" date="2018-08" db="EMBL/GenBank/DDBJ databases">
        <authorList>
            <person name="Khan S.A."/>
            <person name="Jeon C.O."/>
            <person name="Chun B.H."/>
            <person name="Jeong S.E."/>
        </authorList>
    </citation>
    <scope>NUCLEOTIDE SEQUENCE [LARGE SCALE GENOMIC DNA]</scope>
    <source>
        <strain evidence="6 7">S-16</strain>
    </source>
</reference>
<dbReference type="GO" id="GO:0000976">
    <property type="term" value="F:transcription cis-regulatory region binding"/>
    <property type="evidence" value="ECO:0007669"/>
    <property type="project" value="TreeGrafter"/>
</dbReference>
<dbReference type="InterPro" id="IPR001647">
    <property type="entry name" value="HTH_TetR"/>
</dbReference>
<gene>
    <name evidence="6" type="ORF">DZC73_20325</name>
</gene>
<dbReference type="Proteomes" id="UP000267464">
    <property type="component" value="Unassembled WGS sequence"/>
</dbReference>
<evidence type="ECO:0000313" key="6">
    <source>
        <dbReference type="EMBL" id="RQP22657.1"/>
    </source>
</evidence>
<evidence type="ECO:0000256" key="2">
    <source>
        <dbReference type="ARBA" id="ARBA00023125"/>
    </source>
</evidence>
<reference evidence="6 7" key="2">
    <citation type="submission" date="2018-12" db="EMBL/GenBank/DDBJ databases">
        <title>Rhizobacter gummiphilus sp. nov., a rubber-degrading bacterium isolated from the soil of a botanical garden in Japan.</title>
        <authorList>
            <person name="Shunsuke S.S."/>
        </authorList>
    </citation>
    <scope>NUCLEOTIDE SEQUENCE [LARGE SCALE GENOMIC DNA]</scope>
    <source>
        <strain evidence="6 7">S-16</strain>
    </source>
</reference>
<comment type="caution">
    <text evidence="6">The sequence shown here is derived from an EMBL/GenBank/DDBJ whole genome shotgun (WGS) entry which is preliminary data.</text>
</comment>
<evidence type="ECO:0000259" key="5">
    <source>
        <dbReference type="PROSITE" id="PS50977"/>
    </source>
</evidence>
<dbReference type="PROSITE" id="PS50977">
    <property type="entry name" value="HTH_TETR_2"/>
    <property type="match status" value="1"/>
</dbReference>
<sequence length="226" mass="24658">MLTAFFCFAQLPLTRNVPGWRIDRPLSERRALGRNKTIDDTELLAHARRVFLEKGAQGSTKEIARSAGISEAVLFQRFPTKATLFLAAMVPPQVDADAIVQSGAKYSDPQDALCAMCDSMLVYFRSMMPIVLHLLTHPSITMEDIMSHFEKSASASLPRALSKYLTSLQGAGKVHVNDPDSAASLLISSIHSVAIFEMLGAHGGHFPEAGVRALVAAFWHGLAPRR</sequence>
<dbReference type="RefSeq" id="WP_124542221.1">
    <property type="nucleotide sequence ID" value="NZ_QUSW01000006.1"/>
</dbReference>
<dbReference type="OrthoDB" id="6860332at2"/>